<accession>A0A1I5YCN0</accession>
<evidence type="ECO:0000313" key="2">
    <source>
        <dbReference type="EMBL" id="SFQ41923.1"/>
    </source>
</evidence>
<dbReference type="Proteomes" id="UP000198577">
    <property type="component" value="Unassembled WGS sequence"/>
</dbReference>
<dbReference type="AlphaFoldDB" id="A0A1I5YCN0"/>
<keyword evidence="3" id="KW-1185">Reference proteome</keyword>
<proteinExistence type="predicted"/>
<sequence length="53" mass="5903">MIALDRTRLTDLLTCAEIPPYGGALLLYAVIFVERFSKNMLKGGEKGLLLIYT</sequence>
<dbReference type="STRING" id="937334.SAMN05444406_1426"/>
<gene>
    <name evidence="2" type="ORF">SAMN05444406_1426</name>
</gene>
<reference evidence="2 3" key="1">
    <citation type="submission" date="2016-10" db="EMBL/GenBank/DDBJ databases">
        <authorList>
            <person name="de Groot N.N."/>
        </authorList>
    </citation>
    <scope>NUCLEOTIDE SEQUENCE [LARGE SCALE GENOMIC DNA]</scope>
    <source>
        <strain evidence="2 3">DSM 20678</strain>
    </source>
</reference>
<keyword evidence="1" id="KW-0812">Transmembrane</keyword>
<name>A0A1I5YCN0_9FIRM</name>
<feature type="transmembrane region" description="Helical" evidence="1">
    <location>
        <begin position="18"/>
        <end position="36"/>
    </location>
</feature>
<keyword evidence="1" id="KW-1133">Transmembrane helix</keyword>
<dbReference type="EMBL" id="FOXR01000042">
    <property type="protein sequence ID" value="SFQ41923.1"/>
    <property type="molecule type" value="Genomic_DNA"/>
</dbReference>
<protein>
    <submittedName>
        <fullName evidence="2">Uncharacterized protein</fullName>
    </submittedName>
</protein>
<evidence type="ECO:0000256" key="1">
    <source>
        <dbReference type="SAM" id="Phobius"/>
    </source>
</evidence>
<keyword evidence="1" id="KW-0472">Membrane</keyword>
<evidence type="ECO:0000313" key="3">
    <source>
        <dbReference type="Proteomes" id="UP000198577"/>
    </source>
</evidence>
<organism evidence="2 3">
    <name type="scientific">Caldicoprobacter faecalis</name>
    <dbReference type="NCBI Taxonomy" id="937334"/>
    <lineage>
        <taxon>Bacteria</taxon>
        <taxon>Bacillati</taxon>
        <taxon>Bacillota</taxon>
        <taxon>Clostridia</taxon>
        <taxon>Caldicoprobacterales</taxon>
        <taxon>Caldicoprobacteraceae</taxon>
        <taxon>Caldicoprobacter</taxon>
    </lineage>
</organism>